<proteinExistence type="inferred from homology"/>
<evidence type="ECO:0000313" key="8">
    <source>
        <dbReference type="Proteomes" id="UP001303946"/>
    </source>
</evidence>
<keyword evidence="1" id="KW-0808">Transferase</keyword>
<evidence type="ECO:0000259" key="6">
    <source>
        <dbReference type="PROSITE" id="PS50011"/>
    </source>
</evidence>
<evidence type="ECO:0000256" key="4">
    <source>
        <dbReference type="ARBA" id="ARBA00022840"/>
    </source>
</evidence>
<dbReference type="InterPro" id="IPR000719">
    <property type="entry name" value="Prot_kinase_dom"/>
</dbReference>
<dbReference type="GO" id="GO:0016301">
    <property type="term" value="F:kinase activity"/>
    <property type="evidence" value="ECO:0007669"/>
    <property type="project" value="UniProtKB-KW"/>
</dbReference>
<dbReference type="InterPro" id="IPR008271">
    <property type="entry name" value="Ser/Thr_kinase_AS"/>
</dbReference>
<dbReference type="RefSeq" id="WP_316697969.1">
    <property type="nucleotide sequence ID" value="NZ_CP136336.1"/>
</dbReference>
<gene>
    <name evidence="7" type="ORF">RXV79_13255</name>
</gene>
<keyword evidence="8" id="KW-1185">Reference proteome</keyword>
<sequence length="437" mass="49325">MSDWQTEWMALDPTQKSLAGGQGSVIQVRHKHDGRVGALKRMHDQHQTSTERRYRMQQEVNALLALDGRGAPRVFASNADQWQDKAVPLWAVMDWIPGPNLQNHINQHGSLALDEAIRITEQLLLVVSECHKLQIHHRDVKPDNVVLRDDDRQPILVDFGMSWTRPLDDEEPDFRTQLDQELGNRFLRLPEHAAGRHTHDNVSDITMVVGLLFFLLTKSAPRVLQDSQGRMPHEVAEERFGALREDPRWPRLRRLFGVGFQLVAEHRFQTAQSALDRLRDLSPPAQLGADDDWRREMELIEDMRNSELGRSIEARKALILTASQRFLTSLQLKLHGTGFVTGGGGPNLVEGNRAAVLDFFIVPNGASLPTVRYAHRVESKDAGVVAIVTIEDELPDLYYTGPVADAETLQEAAEKKVPQVLGKLISKMRVKLAGFYT</sequence>
<dbReference type="Pfam" id="PF00069">
    <property type="entry name" value="Pkinase"/>
    <property type="match status" value="1"/>
</dbReference>
<name>A0ABZ0CLP0_9BURK</name>
<evidence type="ECO:0000313" key="7">
    <source>
        <dbReference type="EMBL" id="WOB05890.1"/>
    </source>
</evidence>
<keyword evidence="3 7" id="KW-0418">Kinase</keyword>
<evidence type="ECO:0000256" key="3">
    <source>
        <dbReference type="ARBA" id="ARBA00022777"/>
    </source>
</evidence>
<comment type="similarity">
    <text evidence="5">Belongs to the protein kinase superfamily. Ser/Thr protein kinase family. GCN2 subfamily.</text>
</comment>
<evidence type="ECO:0000256" key="2">
    <source>
        <dbReference type="ARBA" id="ARBA00022741"/>
    </source>
</evidence>
<evidence type="ECO:0000256" key="5">
    <source>
        <dbReference type="ARBA" id="ARBA00037982"/>
    </source>
</evidence>
<dbReference type="Proteomes" id="UP001303946">
    <property type="component" value="Chromosome"/>
</dbReference>
<dbReference type="SUPFAM" id="SSF56112">
    <property type="entry name" value="Protein kinase-like (PK-like)"/>
    <property type="match status" value="1"/>
</dbReference>
<dbReference type="EMBL" id="CP136336">
    <property type="protein sequence ID" value="WOB05890.1"/>
    <property type="molecule type" value="Genomic_DNA"/>
</dbReference>
<feature type="domain" description="Protein kinase" evidence="6">
    <location>
        <begin position="11"/>
        <end position="300"/>
    </location>
</feature>
<dbReference type="PANTHER" id="PTHR11042">
    <property type="entry name" value="EUKARYOTIC TRANSLATION INITIATION FACTOR 2-ALPHA KINASE EIF2-ALPHA KINASE -RELATED"/>
    <property type="match status" value="1"/>
</dbReference>
<dbReference type="PROSITE" id="PS00108">
    <property type="entry name" value="PROTEIN_KINASE_ST"/>
    <property type="match status" value="1"/>
</dbReference>
<organism evidence="7 8">
    <name type="scientific">Piscinibacter gummiphilus</name>
    <dbReference type="NCBI Taxonomy" id="946333"/>
    <lineage>
        <taxon>Bacteria</taxon>
        <taxon>Pseudomonadati</taxon>
        <taxon>Pseudomonadota</taxon>
        <taxon>Betaproteobacteria</taxon>
        <taxon>Burkholderiales</taxon>
        <taxon>Sphaerotilaceae</taxon>
        <taxon>Piscinibacter</taxon>
    </lineage>
</organism>
<dbReference type="Gene3D" id="1.10.510.10">
    <property type="entry name" value="Transferase(Phosphotransferase) domain 1"/>
    <property type="match status" value="1"/>
</dbReference>
<protein>
    <submittedName>
        <fullName evidence="7">Protein kinase</fullName>
    </submittedName>
</protein>
<accession>A0ABZ0CLP0</accession>
<keyword evidence="4" id="KW-0067">ATP-binding</keyword>
<dbReference type="InterPro" id="IPR050339">
    <property type="entry name" value="CC_SR_Kinase"/>
</dbReference>
<dbReference type="InterPro" id="IPR011009">
    <property type="entry name" value="Kinase-like_dom_sf"/>
</dbReference>
<dbReference type="SMART" id="SM00220">
    <property type="entry name" value="S_TKc"/>
    <property type="match status" value="1"/>
</dbReference>
<evidence type="ECO:0000256" key="1">
    <source>
        <dbReference type="ARBA" id="ARBA00022679"/>
    </source>
</evidence>
<dbReference type="PROSITE" id="PS50011">
    <property type="entry name" value="PROTEIN_KINASE_DOM"/>
    <property type="match status" value="1"/>
</dbReference>
<reference evidence="7 8" key="1">
    <citation type="submission" date="2023-10" db="EMBL/GenBank/DDBJ databases">
        <title>Bacteria for the degradation of biodegradable plastic PBAT(Polybutylene adipate terephthalate).</title>
        <authorList>
            <person name="Weon H.-Y."/>
            <person name="Yeon J."/>
        </authorList>
    </citation>
    <scope>NUCLEOTIDE SEQUENCE [LARGE SCALE GENOMIC DNA]</scope>
    <source>
        <strain evidence="7 8">SBD 7-3</strain>
    </source>
</reference>
<keyword evidence="2" id="KW-0547">Nucleotide-binding</keyword>